<evidence type="ECO:0000259" key="2">
    <source>
        <dbReference type="SMART" id="SM00382"/>
    </source>
</evidence>
<dbReference type="Gene3D" id="3.40.50.300">
    <property type="entry name" value="P-loop containing nucleotide triphosphate hydrolases"/>
    <property type="match status" value="1"/>
</dbReference>
<feature type="region of interest" description="Disordered" evidence="1">
    <location>
        <begin position="1"/>
        <end position="54"/>
    </location>
</feature>
<feature type="compositionally biased region" description="Acidic residues" evidence="1">
    <location>
        <begin position="173"/>
        <end position="189"/>
    </location>
</feature>
<organism evidence="3 4">
    <name type="scientific">Allomyces macrogynus (strain ATCC 38327)</name>
    <name type="common">Allomyces javanicus var. macrogynus</name>
    <dbReference type="NCBI Taxonomy" id="578462"/>
    <lineage>
        <taxon>Eukaryota</taxon>
        <taxon>Fungi</taxon>
        <taxon>Fungi incertae sedis</taxon>
        <taxon>Blastocladiomycota</taxon>
        <taxon>Blastocladiomycetes</taxon>
        <taxon>Blastocladiales</taxon>
        <taxon>Blastocladiaceae</taxon>
        <taxon>Allomyces</taxon>
    </lineage>
</organism>
<sequence>MPTKEQMHVGRLEDYMDASPPSPHTRFPRRVTSRSTDPLPPLPPLLTPDPDTKSVPLLFSVEEDEVVVELAASSVPDPPVPPLGSDTDLWCVKYAPQRAADVLGNAHIAATLVSWLTARALEKKAPVNAFSKLKQGKKPSAAAPPPRKKPKRPRLTVSSDSDDFVVRDHSGDESDYMDPSDGDDEVDGDDAPRRRRRRQGAATRHGLRFRKSGIVVIEGPTGCGKSALVYAAAAETRFAVFEVNPGTKRGGKDLETLVGDMMQNHTLTMPGAGASGSGSVAQSLLLLDEADILFDEDKTMWAGVQSLAARTKRPIVVTCTTADDLPLATIPLAKILTMDAPARGMVVQYLQAVMHAEGQCWARETIDVLLPPDMNLRGAIMAAQWTAIGGRHAVPAALLRLASTLSTHFHLDADDNRANDLDTRLAQLDLAVSWDAIRLPPAEAWSATEPETKVTPHADALLGPVGNIPVPHTAAVTPWQSALSRLDSMRPHVASLDDCEVDPHLFAVEDCLVRELRVAPIGPGRARAQVWMDVVDMVATMARYDLGVLDAAASAPGRKTRRRYVKTHFEANRGTLQQLVAGTVGPVRDDK</sequence>
<evidence type="ECO:0000313" key="4">
    <source>
        <dbReference type="Proteomes" id="UP000054350"/>
    </source>
</evidence>
<feature type="compositionally biased region" description="Basic and acidic residues" evidence="1">
    <location>
        <begin position="1"/>
        <end position="14"/>
    </location>
</feature>
<dbReference type="EMBL" id="GG745329">
    <property type="protein sequence ID" value="KNE55658.1"/>
    <property type="molecule type" value="Genomic_DNA"/>
</dbReference>
<feature type="region of interest" description="Disordered" evidence="1">
    <location>
        <begin position="129"/>
        <end position="204"/>
    </location>
</feature>
<reference evidence="4" key="2">
    <citation type="submission" date="2009-11" db="EMBL/GenBank/DDBJ databases">
        <title>The Genome Sequence of Allomyces macrogynus strain ATCC 38327.</title>
        <authorList>
            <consortium name="The Broad Institute Genome Sequencing Platform"/>
            <person name="Russ C."/>
            <person name="Cuomo C."/>
            <person name="Shea T."/>
            <person name="Young S.K."/>
            <person name="Zeng Q."/>
            <person name="Koehrsen M."/>
            <person name="Haas B."/>
            <person name="Borodovsky M."/>
            <person name="Guigo R."/>
            <person name="Alvarado L."/>
            <person name="Berlin A."/>
            <person name="Borenstein D."/>
            <person name="Chen Z."/>
            <person name="Engels R."/>
            <person name="Freedman E."/>
            <person name="Gellesch M."/>
            <person name="Goldberg J."/>
            <person name="Griggs A."/>
            <person name="Gujja S."/>
            <person name="Heiman D."/>
            <person name="Hepburn T."/>
            <person name="Howarth C."/>
            <person name="Jen D."/>
            <person name="Larson L."/>
            <person name="Lewis B."/>
            <person name="Mehta T."/>
            <person name="Park D."/>
            <person name="Pearson M."/>
            <person name="Roberts A."/>
            <person name="Saif S."/>
            <person name="Shenoy N."/>
            <person name="Sisk P."/>
            <person name="Stolte C."/>
            <person name="Sykes S."/>
            <person name="Walk T."/>
            <person name="White J."/>
            <person name="Yandava C."/>
            <person name="Burger G."/>
            <person name="Gray M.W."/>
            <person name="Holland P.W.H."/>
            <person name="King N."/>
            <person name="Lang F.B.F."/>
            <person name="Roger A.J."/>
            <person name="Ruiz-Trillo I."/>
            <person name="Lander E."/>
            <person name="Nusbaum C."/>
        </authorList>
    </citation>
    <scope>NUCLEOTIDE SEQUENCE [LARGE SCALE GENOMIC DNA]</scope>
    <source>
        <strain evidence="4">ATCC 38327</strain>
    </source>
</reference>
<dbReference type="OrthoDB" id="9996895at2759"/>
<feature type="domain" description="AAA+ ATPase" evidence="2">
    <location>
        <begin position="211"/>
        <end position="342"/>
    </location>
</feature>
<feature type="compositionally biased region" description="Pro residues" evidence="1">
    <location>
        <begin position="38"/>
        <end position="47"/>
    </location>
</feature>
<evidence type="ECO:0000256" key="1">
    <source>
        <dbReference type="SAM" id="MobiDB-lite"/>
    </source>
</evidence>
<dbReference type="GO" id="GO:0003677">
    <property type="term" value="F:DNA binding"/>
    <property type="evidence" value="ECO:0007669"/>
    <property type="project" value="TreeGrafter"/>
</dbReference>
<dbReference type="SUPFAM" id="SSF52540">
    <property type="entry name" value="P-loop containing nucleoside triphosphate hydrolases"/>
    <property type="match status" value="1"/>
</dbReference>
<keyword evidence="4" id="KW-1185">Reference proteome</keyword>
<dbReference type="InterPro" id="IPR003959">
    <property type="entry name" value="ATPase_AAA_core"/>
</dbReference>
<protein>
    <recommendedName>
        <fullName evidence="2">AAA+ ATPase domain-containing protein</fullName>
    </recommendedName>
</protein>
<feature type="compositionally biased region" description="Basic residues" evidence="1">
    <location>
        <begin position="193"/>
        <end position="204"/>
    </location>
</feature>
<evidence type="ECO:0000313" key="3">
    <source>
        <dbReference type="EMBL" id="KNE55658.1"/>
    </source>
</evidence>
<dbReference type="Proteomes" id="UP000054350">
    <property type="component" value="Unassembled WGS sequence"/>
</dbReference>
<dbReference type="GO" id="GO:0016887">
    <property type="term" value="F:ATP hydrolysis activity"/>
    <property type="evidence" value="ECO:0007669"/>
    <property type="project" value="InterPro"/>
</dbReference>
<dbReference type="PANTHER" id="PTHR23389:SF21">
    <property type="entry name" value="ATPASE FAMILY AAA DOMAIN-CONTAINING PROTEIN 5"/>
    <property type="match status" value="1"/>
</dbReference>
<dbReference type="STRING" id="578462.A0A0L0RZA8"/>
<gene>
    <name evidence="3" type="ORF">AMAG_01545</name>
</gene>
<dbReference type="Pfam" id="PF00004">
    <property type="entry name" value="AAA"/>
    <property type="match status" value="1"/>
</dbReference>
<accession>A0A0L0RZA8</accession>
<dbReference type="GO" id="GO:0005634">
    <property type="term" value="C:nucleus"/>
    <property type="evidence" value="ECO:0007669"/>
    <property type="project" value="TreeGrafter"/>
</dbReference>
<dbReference type="GO" id="GO:0005524">
    <property type="term" value="F:ATP binding"/>
    <property type="evidence" value="ECO:0007669"/>
    <property type="project" value="InterPro"/>
</dbReference>
<dbReference type="eggNOG" id="KOG1968">
    <property type="taxonomic scope" value="Eukaryota"/>
</dbReference>
<reference evidence="3 4" key="1">
    <citation type="submission" date="2009-11" db="EMBL/GenBank/DDBJ databases">
        <title>Annotation of Allomyces macrogynus ATCC 38327.</title>
        <authorList>
            <consortium name="The Broad Institute Genome Sequencing Platform"/>
            <person name="Russ C."/>
            <person name="Cuomo C."/>
            <person name="Burger G."/>
            <person name="Gray M.W."/>
            <person name="Holland P.W.H."/>
            <person name="King N."/>
            <person name="Lang F.B.F."/>
            <person name="Roger A.J."/>
            <person name="Ruiz-Trillo I."/>
            <person name="Young S.K."/>
            <person name="Zeng Q."/>
            <person name="Gargeya S."/>
            <person name="Fitzgerald M."/>
            <person name="Haas B."/>
            <person name="Abouelleil A."/>
            <person name="Alvarado L."/>
            <person name="Arachchi H.M."/>
            <person name="Berlin A."/>
            <person name="Chapman S.B."/>
            <person name="Gearin G."/>
            <person name="Goldberg J."/>
            <person name="Griggs A."/>
            <person name="Gujja S."/>
            <person name="Hansen M."/>
            <person name="Heiman D."/>
            <person name="Howarth C."/>
            <person name="Larimer J."/>
            <person name="Lui A."/>
            <person name="MacDonald P.J.P."/>
            <person name="McCowen C."/>
            <person name="Montmayeur A."/>
            <person name="Murphy C."/>
            <person name="Neiman D."/>
            <person name="Pearson M."/>
            <person name="Priest M."/>
            <person name="Roberts A."/>
            <person name="Saif S."/>
            <person name="Shea T."/>
            <person name="Sisk P."/>
            <person name="Stolte C."/>
            <person name="Sykes S."/>
            <person name="Wortman J."/>
            <person name="Nusbaum C."/>
            <person name="Birren B."/>
        </authorList>
    </citation>
    <scope>NUCLEOTIDE SEQUENCE [LARGE SCALE GENOMIC DNA]</scope>
    <source>
        <strain evidence="3 4">ATCC 38327</strain>
    </source>
</reference>
<dbReference type="SMART" id="SM00382">
    <property type="entry name" value="AAA"/>
    <property type="match status" value="1"/>
</dbReference>
<dbReference type="PANTHER" id="PTHR23389">
    <property type="entry name" value="CHROMOSOME TRANSMISSION FIDELITY FACTOR 18"/>
    <property type="match status" value="1"/>
</dbReference>
<dbReference type="AlphaFoldDB" id="A0A0L0RZA8"/>
<dbReference type="VEuPathDB" id="FungiDB:AMAG_01545"/>
<proteinExistence type="predicted"/>
<dbReference type="CDD" id="cd00009">
    <property type="entry name" value="AAA"/>
    <property type="match status" value="1"/>
</dbReference>
<dbReference type="InterPro" id="IPR003593">
    <property type="entry name" value="AAA+_ATPase"/>
</dbReference>
<name>A0A0L0RZA8_ALLM3</name>
<dbReference type="InterPro" id="IPR027417">
    <property type="entry name" value="P-loop_NTPase"/>
</dbReference>